<keyword evidence="2" id="KW-1185">Reference proteome</keyword>
<gene>
    <name evidence="1" type="ORF">GMA3_10</name>
</gene>
<evidence type="ECO:0008006" key="3">
    <source>
        <dbReference type="Google" id="ProtNLM"/>
    </source>
</evidence>
<proteinExistence type="predicted"/>
<dbReference type="GeneID" id="26516881"/>
<accession>A0A0K0NKW9</accession>
<dbReference type="Proteomes" id="UP000204451">
    <property type="component" value="Segment"/>
</dbReference>
<dbReference type="RefSeq" id="YP_009188578.1">
    <property type="nucleotide sequence ID" value="NC_028668.1"/>
</dbReference>
<sequence>MAVAGIELEGEHVNRVIADLNNRLGTVLMTATLTTVHGHFLNKTERMFQDERDPYGNKWAPLAESTISFRESLGYGGAHPINVRTGGLRDSMTSAPPDILGHSDGVVTLAYPSRKMPAGNDGMKHRQAAGMLKGPARPVIGMDEKDVAFVLGTLRSNLFTALGRGR</sequence>
<evidence type="ECO:0000313" key="2">
    <source>
        <dbReference type="Proteomes" id="UP000204451"/>
    </source>
</evidence>
<reference evidence="1 2" key="1">
    <citation type="journal article" date="2015" name="PLoS ONE">
        <title>Lysis to Kill: Evaluation of the Lytic Abilities, and Genomics of Nine Bacteriophages Infective for Gordonia spp. and Their Potential Use in Activated Sludge Foam Biocontrol.</title>
        <authorList>
            <person name="Dyson Z.A."/>
            <person name="Tucci J."/>
            <person name="Seviour R.J."/>
            <person name="Petrovski S."/>
        </authorList>
    </citation>
    <scope>NUCLEOTIDE SEQUENCE [LARGE SCALE GENOMIC DNA]</scope>
</reference>
<organism evidence="1 2">
    <name type="scientific">Gordonia phage GMA3</name>
    <dbReference type="NCBI Taxonomy" id="1647284"/>
    <lineage>
        <taxon>Viruses</taxon>
        <taxon>Duplodnaviria</taxon>
        <taxon>Heunggongvirae</taxon>
        <taxon>Uroviricota</taxon>
        <taxon>Caudoviricetes</taxon>
        <taxon>Gamtrevirus</taxon>
        <taxon>Gamtrevirus GMA3</taxon>
    </lineage>
</organism>
<dbReference type="OrthoDB" id="21153at10239"/>
<protein>
    <recommendedName>
        <fullName evidence="3">Phage virion morphogenesis protein</fullName>
    </recommendedName>
</protein>
<evidence type="ECO:0000313" key="1">
    <source>
        <dbReference type="EMBL" id="AKL88187.1"/>
    </source>
</evidence>
<name>A0A0K0NKW9_9CAUD</name>
<dbReference type="KEGG" id="vg:26516881"/>
<dbReference type="EMBL" id="KR063279">
    <property type="protein sequence ID" value="AKL88187.1"/>
    <property type="molecule type" value="Genomic_DNA"/>
</dbReference>